<dbReference type="InterPro" id="IPR002061">
    <property type="entry name" value="Scorpion_toxinL/defensin"/>
</dbReference>
<dbReference type="GO" id="GO:0050832">
    <property type="term" value="P:defense response to fungus"/>
    <property type="evidence" value="ECO:0007669"/>
    <property type="project" value="UniProtKB-KW"/>
</dbReference>
<evidence type="ECO:0000256" key="1">
    <source>
        <dbReference type="ARBA" id="ARBA00004613"/>
    </source>
</evidence>
<dbReference type="EMBL" id="JBANAX010000859">
    <property type="protein sequence ID" value="KAL1191187.1"/>
    <property type="molecule type" value="Genomic_DNA"/>
</dbReference>
<comment type="caution">
    <text evidence="8">The sequence shown here is derived from an EMBL/GenBank/DDBJ whole genome shotgun (WGS) entry which is preliminary data.</text>
</comment>
<dbReference type="AlphaFoldDB" id="A0ABD0Z9A3"/>
<evidence type="ECO:0000256" key="6">
    <source>
        <dbReference type="SAM" id="SignalP"/>
    </source>
</evidence>
<evidence type="ECO:0000256" key="4">
    <source>
        <dbReference type="ARBA" id="ARBA00022577"/>
    </source>
</evidence>
<dbReference type="GO" id="GO:0031640">
    <property type="term" value="P:killing of cells of another organism"/>
    <property type="evidence" value="ECO:0007669"/>
    <property type="project" value="UniProtKB-KW"/>
</dbReference>
<protein>
    <submittedName>
        <fullName evidence="8">Defensin-like protein 2</fullName>
    </submittedName>
</protein>
<comment type="similarity">
    <text evidence="5">Belongs to the DEFL family. Protease inhibitor I18 (RTI/MTI-2) subfamily.</text>
</comment>
<dbReference type="InterPro" id="IPR036574">
    <property type="entry name" value="Scorpion_toxin-like_sf"/>
</dbReference>
<keyword evidence="2" id="KW-0964">Secreted</keyword>
<evidence type="ECO:0000259" key="7">
    <source>
        <dbReference type="SMART" id="SM00505"/>
    </source>
</evidence>
<dbReference type="SUPFAM" id="SSF57095">
    <property type="entry name" value="Scorpion toxin-like"/>
    <property type="match status" value="1"/>
</dbReference>
<proteinExistence type="inferred from homology"/>
<gene>
    <name evidence="8" type="ORF">V5N11_014250</name>
</gene>
<name>A0ABD0Z9A3_CARAN</name>
<evidence type="ECO:0000256" key="2">
    <source>
        <dbReference type="ARBA" id="ARBA00022525"/>
    </source>
</evidence>
<dbReference type="SMART" id="SM00505">
    <property type="entry name" value="Knot1"/>
    <property type="match status" value="1"/>
</dbReference>
<reference evidence="8 9" key="1">
    <citation type="submission" date="2024-04" db="EMBL/GenBank/DDBJ databases">
        <title>Genome assembly C_amara_ONT_v2.</title>
        <authorList>
            <person name="Yant L."/>
            <person name="Moore C."/>
            <person name="Slenker M."/>
        </authorList>
    </citation>
    <scope>NUCLEOTIDE SEQUENCE [LARGE SCALE GENOMIC DNA]</scope>
    <source>
        <tissue evidence="8">Leaf</tissue>
    </source>
</reference>
<keyword evidence="9" id="KW-1185">Reference proteome</keyword>
<organism evidence="8 9">
    <name type="scientific">Cardamine amara subsp. amara</name>
    <dbReference type="NCBI Taxonomy" id="228776"/>
    <lineage>
        <taxon>Eukaryota</taxon>
        <taxon>Viridiplantae</taxon>
        <taxon>Streptophyta</taxon>
        <taxon>Embryophyta</taxon>
        <taxon>Tracheophyta</taxon>
        <taxon>Spermatophyta</taxon>
        <taxon>Magnoliopsida</taxon>
        <taxon>eudicotyledons</taxon>
        <taxon>Gunneridae</taxon>
        <taxon>Pentapetalae</taxon>
        <taxon>rosids</taxon>
        <taxon>malvids</taxon>
        <taxon>Brassicales</taxon>
        <taxon>Brassicaceae</taxon>
        <taxon>Cardamineae</taxon>
        <taxon>Cardamine</taxon>
    </lineage>
</organism>
<accession>A0ABD0Z9A3</accession>
<comment type="subcellular location">
    <subcellularLocation>
        <location evidence="1">Secreted</location>
    </subcellularLocation>
</comment>
<dbReference type="GO" id="GO:0005576">
    <property type="term" value="C:extracellular region"/>
    <property type="evidence" value="ECO:0007669"/>
    <property type="project" value="UniProtKB-SubCell"/>
</dbReference>
<dbReference type="Gene3D" id="3.30.30.10">
    <property type="entry name" value="Knottin, scorpion toxin-like"/>
    <property type="match status" value="1"/>
</dbReference>
<evidence type="ECO:0000256" key="5">
    <source>
        <dbReference type="ARBA" id="ARBA00038027"/>
    </source>
</evidence>
<evidence type="ECO:0000313" key="8">
    <source>
        <dbReference type="EMBL" id="KAL1191187.1"/>
    </source>
</evidence>
<dbReference type="Pfam" id="PF00537">
    <property type="entry name" value="Toxin_3"/>
    <property type="match status" value="1"/>
</dbReference>
<evidence type="ECO:0000256" key="3">
    <source>
        <dbReference type="ARBA" id="ARBA00022529"/>
    </source>
</evidence>
<dbReference type="InterPro" id="IPR003614">
    <property type="entry name" value="Knottins"/>
</dbReference>
<feature type="domain" description="Knottins-like" evidence="7">
    <location>
        <begin position="34"/>
        <end position="88"/>
    </location>
</feature>
<feature type="chain" id="PRO_5044811788" evidence="6">
    <location>
        <begin position="31"/>
        <end position="115"/>
    </location>
</feature>
<feature type="signal peptide" evidence="6">
    <location>
        <begin position="1"/>
        <end position="30"/>
    </location>
</feature>
<sequence>MVMATKSVSSTFAIFFILLLVIFEVSEIEAQDSECLKEYGGDVGFSFCAPLVFPSICYHKCRMDKGSKGGKCLWGTRVIDVKCLCDFCHDEPQFLSLFESCMDHGLCNNEGEWSK</sequence>
<keyword evidence="3" id="KW-0929">Antimicrobial</keyword>
<evidence type="ECO:0000313" key="9">
    <source>
        <dbReference type="Proteomes" id="UP001558713"/>
    </source>
</evidence>
<dbReference type="Proteomes" id="UP001558713">
    <property type="component" value="Unassembled WGS sequence"/>
</dbReference>
<keyword evidence="4" id="KW-0295">Fungicide</keyword>
<keyword evidence="6" id="KW-0732">Signal</keyword>